<feature type="region of interest" description="Disordered" evidence="6">
    <location>
        <begin position="526"/>
        <end position="548"/>
    </location>
</feature>
<evidence type="ECO:0000256" key="2">
    <source>
        <dbReference type="ARBA" id="ARBA00010596"/>
    </source>
</evidence>
<feature type="region of interest" description="Disordered" evidence="6">
    <location>
        <begin position="603"/>
        <end position="647"/>
    </location>
</feature>
<comment type="subcellular location">
    <subcellularLocation>
        <location evidence="1">Membrane</location>
        <topology evidence="1">Multi-pass membrane protein</topology>
    </subcellularLocation>
</comment>
<evidence type="ECO:0000256" key="7">
    <source>
        <dbReference type="SAM" id="Phobius"/>
    </source>
</evidence>
<proteinExistence type="inferred from homology"/>
<dbReference type="Gene3D" id="3.80.10.10">
    <property type="entry name" value="Ribonuclease Inhibitor"/>
    <property type="match status" value="1"/>
</dbReference>
<evidence type="ECO:0000256" key="6">
    <source>
        <dbReference type="SAM" id="MobiDB-lite"/>
    </source>
</evidence>
<evidence type="ECO:0000256" key="5">
    <source>
        <dbReference type="ARBA" id="ARBA00023136"/>
    </source>
</evidence>
<dbReference type="InterPro" id="IPR032675">
    <property type="entry name" value="LRR_dom_sf"/>
</dbReference>
<organism evidence="8 9">
    <name type="scientific">Gigaspora margarita</name>
    <dbReference type="NCBI Taxonomy" id="4874"/>
    <lineage>
        <taxon>Eukaryota</taxon>
        <taxon>Fungi</taxon>
        <taxon>Fungi incertae sedis</taxon>
        <taxon>Mucoromycota</taxon>
        <taxon>Glomeromycotina</taxon>
        <taxon>Glomeromycetes</taxon>
        <taxon>Diversisporales</taxon>
        <taxon>Gigasporaceae</taxon>
        <taxon>Gigaspora</taxon>
    </lineage>
</organism>
<evidence type="ECO:0000313" key="8">
    <source>
        <dbReference type="EMBL" id="CAG8601216.1"/>
    </source>
</evidence>
<feature type="transmembrane region" description="Helical" evidence="7">
    <location>
        <begin position="713"/>
        <end position="733"/>
    </location>
</feature>
<keyword evidence="5 7" id="KW-0472">Membrane</keyword>
<dbReference type="EMBL" id="CAJVQB010003212">
    <property type="protein sequence ID" value="CAG8601216.1"/>
    <property type="molecule type" value="Genomic_DNA"/>
</dbReference>
<keyword evidence="4 7" id="KW-1133">Transmembrane helix</keyword>
<feature type="region of interest" description="Disordered" evidence="6">
    <location>
        <begin position="565"/>
        <end position="589"/>
    </location>
</feature>
<dbReference type="PANTHER" id="PTHR21236:SF1">
    <property type="entry name" value="PROTEIN YIPF6"/>
    <property type="match status" value="1"/>
</dbReference>
<evidence type="ECO:0000256" key="4">
    <source>
        <dbReference type="ARBA" id="ARBA00022989"/>
    </source>
</evidence>
<reference evidence="8 9" key="1">
    <citation type="submission" date="2021-06" db="EMBL/GenBank/DDBJ databases">
        <authorList>
            <person name="Kallberg Y."/>
            <person name="Tangrot J."/>
            <person name="Rosling A."/>
        </authorList>
    </citation>
    <scope>NUCLEOTIDE SEQUENCE [LARGE SCALE GENOMIC DNA]</scope>
    <source>
        <strain evidence="8 9">120-4 pot B 10/14</strain>
    </source>
</reference>
<comment type="caution">
    <text evidence="8">The sequence shown here is derived from an EMBL/GenBank/DDBJ whole genome shotgun (WGS) entry which is preliminary data.</text>
</comment>
<gene>
    <name evidence="8" type="ORF">GMARGA_LOCUS6894</name>
</gene>
<feature type="compositionally biased region" description="Polar residues" evidence="6">
    <location>
        <begin position="565"/>
        <end position="581"/>
    </location>
</feature>
<dbReference type="Proteomes" id="UP000789901">
    <property type="component" value="Unassembled WGS sequence"/>
</dbReference>
<evidence type="ECO:0000313" key="9">
    <source>
        <dbReference type="Proteomes" id="UP000789901"/>
    </source>
</evidence>
<dbReference type="InterPro" id="IPR045231">
    <property type="entry name" value="Yip1/4-like"/>
</dbReference>
<feature type="compositionally biased region" description="Acidic residues" evidence="6">
    <location>
        <begin position="528"/>
        <end position="547"/>
    </location>
</feature>
<dbReference type="SUPFAM" id="SSF52047">
    <property type="entry name" value="RNI-like"/>
    <property type="match status" value="1"/>
</dbReference>
<evidence type="ECO:0000256" key="1">
    <source>
        <dbReference type="ARBA" id="ARBA00004141"/>
    </source>
</evidence>
<keyword evidence="3 7" id="KW-0812">Transmembrane</keyword>
<name>A0ABN7UHY0_GIGMA</name>
<dbReference type="PANTHER" id="PTHR21236">
    <property type="entry name" value="GOLGI MEMBRANE PROTEIN YIP1"/>
    <property type="match status" value="1"/>
</dbReference>
<accession>A0ABN7UHY0</accession>
<keyword evidence="9" id="KW-1185">Reference proteome</keyword>
<feature type="compositionally biased region" description="Polar residues" evidence="6">
    <location>
        <begin position="608"/>
        <end position="628"/>
    </location>
</feature>
<comment type="similarity">
    <text evidence="2">Belongs to the YIP1 family.</text>
</comment>
<evidence type="ECO:0000256" key="3">
    <source>
        <dbReference type="ARBA" id="ARBA00022692"/>
    </source>
</evidence>
<sequence length="740" mass="84514">MAASLPDLCLKSIFKELEDDLKSQYAFILINRHWCLSVISELWRNPFDSCNKKDQNVKIIDTYLKCLPQDMRDEIGVQSIKSLTAATFDYPSFLRHINDSSIFYSARCWATEKFPVDYESQSNVSHKIQEMLCKLFISSSTTIKGITIDCEHSINIFSLPGAKKSLSQLEIFNCRIYRNVGCLPEILESALGISKKVRNLDIWLSSEENMGTTIENMSKFIESQRNLKVILIGSSEDDFPIIWQSTLMHVDTLVHIQISSIIFNPSPFQLYDLALFKNLEILEIEYCDNFIFSDYNQMESTAFQKMKRISLKTCRDFPSHFIEILFSQAKENMLQVELFGLEDYESIFQSCIKHCKRITRFHGSIVIQQTSLLLEMLKTCKELQDILIEDLSHEPERVCTSIAYFDPNNFIRQLGEAMPTNVHMLTLKINWVFTAKSLDDLFKKFKATNLRILDFSGLSFISDEHLEVIIKRCGGKSKELYLTHSYYFSDEVIEKAQNSFRKVVFMEDEFIYGCYQDDYGELYGSYYDDNDNSGDADSEKDDDDYDSEQTTYIEKPALTMQFSSANNDSTLHNAGDATTNPFEIPTDEDAISADPHMTIESDDVDLSSAHSHVSATPKSTTTVNSDAQSPPVVEINDQSNQSKHYASGTLDEPVSQTIVDLKNVAVKLQQVLHPKGNRDVLRDCKYIHDYWDLWGPLILCLSLAIARKDQEIMVFTSVFTIVWFGSAIVTINAKLLGGTV</sequence>
<protein>
    <submittedName>
        <fullName evidence="8">10308_t:CDS:1</fullName>
    </submittedName>
</protein>